<accession>A0A8D9H0B9</accession>
<name>A0A8D9H0B9_BRACM</name>
<gene>
    <name evidence="1" type="ORF">BRAPAZ1V2_A01P45060.2</name>
</gene>
<dbReference type="Proteomes" id="UP000694005">
    <property type="component" value="Chromosome A01"/>
</dbReference>
<evidence type="ECO:0000313" key="2">
    <source>
        <dbReference type="Proteomes" id="UP000694005"/>
    </source>
</evidence>
<proteinExistence type="predicted"/>
<dbReference type="AlphaFoldDB" id="A0A8D9H0B9"/>
<evidence type="ECO:0000313" key="1">
    <source>
        <dbReference type="EMBL" id="CAG7890430.1"/>
    </source>
</evidence>
<organism evidence="1 2">
    <name type="scientific">Brassica campestris</name>
    <name type="common">Field mustard</name>
    <dbReference type="NCBI Taxonomy" id="3711"/>
    <lineage>
        <taxon>Eukaryota</taxon>
        <taxon>Viridiplantae</taxon>
        <taxon>Streptophyta</taxon>
        <taxon>Embryophyta</taxon>
        <taxon>Tracheophyta</taxon>
        <taxon>Spermatophyta</taxon>
        <taxon>Magnoliopsida</taxon>
        <taxon>eudicotyledons</taxon>
        <taxon>Gunneridae</taxon>
        <taxon>Pentapetalae</taxon>
        <taxon>rosids</taxon>
        <taxon>malvids</taxon>
        <taxon>Brassicales</taxon>
        <taxon>Brassicaceae</taxon>
        <taxon>Brassiceae</taxon>
        <taxon>Brassica</taxon>
    </lineage>
</organism>
<reference evidence="1 2" key="1">
    <citation type="submission" date="2021-07" db="EMBL/GenBank/DDBJ databases">
        <authorList>
            <consortium name="Genoscope - CEA"/>
            <person name="William W."/>
        </authorList>
    </citation>
    <scope>NUCLEOTIDE SEQUENCE [LARGE SCALE GENOMIC DNA]</scope>
</reference>
<dbReference type="Gramene" id="A01p45060.2_BraZ1">
    <property type="protein sequence ID" value="A01p45060.2_BraZ1.CDS.1"/>
    <property type="gene ID" value="A01g45060.2_BraZ1"/>
</dbReference>
<protein>
    <submittedName>
        <fullName evidence="1">Uncharacterized protein</fullName>
    </submittedName>
</protein>
<dbReference type="EMBL" id="LS974617">
    <property type="protein sequence ID" value="CAG7890430.1"/>
    <property type="molecule type" value="Genomic_DNA"/>
</dbReference>
<sequence>MKTETHKLNSRSPCCCFTRRQQITSGSLRYAHLHCRGHLESLWLWCFVSIRPLSWAN</sequence>